<reference evidence="10" key="1">
    <citation type="submission" date="2022-08" db="EMBL/GenBank/DDBJ databases">
        <authorList>
            <person name="Marques A."/>
        </authorList>
    </citation>
    <scope>NUCLEOTIDE SEQUENCE</scope>
    <source>
        <strain evidence="10">RhyPub2mFocal</strain>
        <tissue evidence="10">Leaves</tissue>
    </source>
</reference>
<dbReference type="PROSITE" id="PS50089">
    <property type="entry name" value="ZF_RING_2"/>
    <property type="match status" value="1"/>
</dbReference>
<comment type="caution">
    <text evidence="10">The sequence shown here is derived from an EMBL/GenBank/DDBJ whole genome shotgun (WGS) entry which is preliminary data.</text>
</comment>
<sequence length="269" mass="30452">MAASPPSTSLLTMDWASDDFFVSRRLSLSGSSSSSSSDSVEFSRALPVDSELESFSDEQIIAIGSDPNSDPSYTIRWDCLQLEDSQRRDPIQPEDFEWEEVDGNNNDLGWEVLMASNSLGRTSLDPEDTDSYLVEDHEAFVYASDFETYDVVVSHLSDHDSFLKSTPPAAKSIIENLPSIYLTKDELSKDEIQCAVCRDSIVLHEKVKRLPCMHNYHEECILPWLSVRNTCPLCRHELPTDDPEYEDWKAQRVSANLNSSFDSEMNYVL</sequence>
<accession>A0AAV8G130</accession>
<evidence type="ECO:0000256" key="7">
    <source>
        <dbReference type="ARBA" id="ARBA00022833"/>
    </source>
</evidence>
<evidence type="ECO:0000259" key="9">
    <source>
        <dbReference type="PROSITE" id="PS50089"/>
    </source>
</evidence>
<evidence type="ECO:0000256" key="5">
    <source>
        <dbReference type="ARBA" id="ARBA00022771"/>
    </source>
</evidence>
<gene>
    <name evidence="10" type="ORF">LUZ62_050534</name>
</gene>
<dbReference type="EC" id="2.3.2.27" evidence="2"/>
<dbReference type="GO" id="GO:0016567">
    <property type="term" value="P:protein ubiquitination"/>
    <property type="evidence" value="ECO:0007669"/>
    <property type="project" value="TreeGrafter"/>
</dbReference>
<dbReference type="AlphaFoldDB" id="A0AAV8G130"/>
<keyword evidence="6" id="KW-0833">Ubl conjugation pathway</keyword>
<organism evidence="10 11">
    <name type="scientific">Rhynchospora pubera</name>
    <dbReference type="NCBI Taxonomy" id="906938"/>
    <lineage>
        <taxon>Eukaryota</taxon>
        <taxon>Viridiplantae</taxon>
        <taxon>Streptophyta</taxon>
        <taxon>Embryophyta</taxon>
        <taxon>Tracheophyta</taxon>
        <taxon>Spermatophyta</taxon>
        <taxon>Magnoliopsida</taxon>
        <taxon>Liliopsida</taxon>
        <taxon>Poales</taxon>
        <taxon>Cyperaceae</taxon>
        <taxon>Cyperoideae</taxon>
        <taxon>Rhynchosporeae</taxon>
        <taxon>Rhynchospora</taxon>
    </lineage>
</organism>
<keyword evidence="11" id="KW-1185">Reference proteome</keyword>
<evidence type="ECO:0000256" key="6">
    <source>
        <dbReference type="ARBA" id="ARBA00022786"/>
    </source>
</evidence>
<evidence type="ECO:0000256" key="2">
    <source>
        <dbReference type="ARBA" id="ARBA00012483"/>
    </source>
</evidence>
<dbReference type="Gene3D" id="3.30.40.10">
    <property type="entry name" value="Zinc/RING finger domain, C3HC4 (zinc finger)"/>
    <property type="match status" value="1"/>
</dbReference>
<evidence type="ECO:0000256" key="4">
    <source>
        <dbReference type="ARBA" id="ARBA00022723"/>
    </source>
</evidence>
<evidence type="ECO:0000256" key="3">
    <source>
        <dbReference type="ARBA" id="ARBA00022679"/>
    </source>
</evidence>
<keyword evidence="7" id="KW-0862">Zinc</keyword>
<evidence type="ECO:0000256" key="8">
    <source>
        <dbReference type="PROSITE-ProRule" id="PRU00175"/>
    </source>
</evidence>
<feature type="domain" description="RING-type" evidence="9">
    <location>
        <begin position="194"/>
        <end position="235"/>
    </location>
</feature>
<protein>
    <recommendedName>
        <fullName evidence="2">RING-type E3 ubiquitin transferase</fullName>
        <ecNumber evidence="2">2.3.2.27</ecNumber>
    </recommendedName>
</protein>
<keyword evidence="3" id="KW-0808">Transferase</keyword>
<dbReference type="EMBL" id="JAMFTS010000002">
    <property type="protein sequence ID" value="KAJ4799288.1"/>
    <property type="molecule type" value="Genomic_DNA"/>
</dbReference>
<comment type="catalytic activity">
    <reaction evidence="1">
        <text>S-ubiquitinyl-[E2 ubiquitin-conjugating enzyme]-L-cysteine + [acceptor protein]-L-lysine = [E2 ubiquitin-conjugating enzyme]-L-cysteine + N(6)-ubiquitinyl-[acceptor protein]-L-lysine.</text>
        <dbReference type="EC" id="2.3.2.27"/>
    </reaction>
</comment>
<dbReference type="Proteomes" id="UP001140206">
    <property type="component" value="Chromosome 2"/>
</dbReference>
<dbReference type="PANTHER" id="PTHR15710:SF108">
    <property type="entry name" value="OS03G0286100 PROTEIN"/>
    <property type="match status" value="1"/>
</dbReference>
<dbReference type="Pfam" id="PF13639">
    <property type="entry name" value="zf-RING_2"/>
    <property type="match status" value="1"/>
</dbReference>
<evidence type="ECO:0000313" key="11">
    <source>
        <dbReference type="Proteomes" id="UP001140206"/>
    </source>
</evidence>
<dbReference type="InterPro" id="IPR013083">
    <property type="entry name" value="Znf_RING/FYVE/PHD"/>
</dbReference>
<dbReference type="GO" id="GO:0061630">
    <property type="term" value="F:ubiquitin protein ligase activity"/>
    <property type="evidence" value="ECO:0007669"/>
    <property type="project" value="UniProtKB-EC"/>
</dbReference>
<evidence type="ECO:0000256" key="1">
    <source>
        <dbReference type="ARBA" id="ARBA00000900"/>
    </source>
</evidence>
<name>A0AAV8G130_9POAL</name>
<keyword evidence="4" id="KW-0479">Metal-binding</keyword>
<dbReference type="GO" id="GO:0008270">
    <property type="term" value="F:zinc ion binding"/>
    <property type="evidence" value="ECO:0007669"/>
    <property type="project" value="UniProtKB-KW"/>
</dbReference>
<dbReference type="FunFam" id="3.30.40.10:FF:000022">
    <property type="entry name" value="E3 ubiquitin-protein ligase RING1-like"/>
    <property type="match status" value="1"/>
</dbReference>
<dbReference type="SMART" id="SM00184">
    <property type="entry name" value="RING"/>
    <property type="match status" value="1"/>
</dbReference>
<dbReference type="GO" id="GO:0005737">
    <property type="term" value="C:cytoplasm"/>
    <property type="evidence" value="ECO:0007669"/>
    <property type="project" value="TreeGrafter"/>
</dbReference>
<keyword evidence="5 8" id="KW-0863">Zinc-finger</keyword>
<proteinExistence type="predicted"/>
<dbReference type="InterPro" id="IPR001841">
    <property type="entry name" value="Znf_RING"/>
</dbReference>
<dbReference type="PANTHER" id="PTHR15710">
    <property type="entry name" value="E3 UBIQUITIN-PROTEIN LIGASE PRAJA"/>
    <property type="match status" value="1"/>
</dbReference>
<evidence type="ECO:0000313" key="10">
    <source>
        <dbReference type="EMBL" id="KAJ4799288.1"/>
    </source>
</evidence>
<dbReference type="SUPFAM" id="SSF57850">
    <property type="entry name" value="RING/U-box"/>
    <property type="match status" value="1"/>
</dbReference>